<dbReference type="InterPro" id="IPR037066">
    <property type="entry name" value="Plug_dom_sf"/>
</dbReference>
<dbReference type="Pfam" id="PF13715">
    <property type="entry name" value="CarbopepD_reg_2"/>
    <property type="match status" value="1"/>
</dbReference>
<comment type="caution">
    <text evidence="10">The sequence shown here is derived from an EMBL/GenBank/DDBJ whole genome shotgun (WGS) entry which is preliminary data.</text>
</comment>
<dbReference type="Gene3D" id="2.40.170.20">
    <property type="entry name" value="TonB-dependent receptor, beta-barrel domain"/>
    <property type="match status" value="1"/>
</dbReference>
<evidence type="ECO:0000313" key="10">
    <source>
        <dbReference type="EMBL" id="KJD36459.1"/>
    </source>
</evidence>
<evidence type="ECO:0000259" key="9">
    <source>
        <dbReference type="Pfam" id="PF07715"/>
    </source>
</evidence>
<dbReference type="InterPro" id="IPR023996">
    <property type="entry name" value="TonB-dep_OMP_SusC/RagA"/>
</dbReference>
<keyword evidence="8" id="KW-0732">Signal</keyword>
<keyword evidence="11" id="KW-1185">Reference proteome</keyword>
<accession>A0A0D7WBL5</accession>
<dbReference type="InterPro" id="IPR012910">
    <property type="entry name" value="Plug_dom"/>
</dbReference>
<feature type="domain" description="TonB-dependent receptor plug" evidence="9">
    <location>
        <begin position="122"/>
        <end position="231"/>
    </location>
</feature>
<evidence type="ECO:0000256" key="4">
    <source>
        <dbReference type="ARBA" id="ARBA00022692"/>
    </source>
</evidence>
<dbReference type="EMBL" id="JTDW01000003">
    <property type="protein sequence ID" value="KJD36459.1"/>
    <property type="molecule type" value="Genomic_DNA"/>
</dbReference>
<evidence type="ECO:0000313" key="11">
    <source>
        <dbReference type="Proteomes" id="UP000032578"/>
    </source>
</evidence>
<evidence type="ECO:0000256" key="7">
    <source>
        <dbReference type="PROSITE-ProRule" id="PRU01360"/>
    </source>
</evidence>
<keyword evidence="4 7" id="KW-0812">Transmembrane</keyword>
<comment type="similarity">
    <text evidence="7">Belongs to the TonB-dependent receptor family.</text>
</comment>
<dbReference type="Gene3D" id="2.170.130.10">
    <property type="entry name" value="TonB-dependent receptor, plug domain"/>
    <property type="match status" value="1"/>
</dbReference>
<dbReference type="AlphaFoldDB" id="A0A0D7WBL5"/>
<dbReference type="Gene3D" id="2.60.40.1120">
    <property type="entry name" value="Carboxypeptidase-like, regulatory domain"/>
    <property type="match status" value="1"/>
</dbReference>
<dbReference type="PATRIC" id="fig|1435349.4.peg.1857"/>
<keyword evidence="2 7" id="KW-0813">Transport</keyword>
<dbReference type="InterPro" id="IPR036942">
    <property type="entry name" value="Beta-barrel_TonB_sf"/>
</dbReference>
<dbReference type="PROSITE" id="PS52016">
    <property type="entry name" value="TONB_DEPENDENT_REC_3"/>
    <property type="match status" value="1"/>
</dbReference>
<proteinExistence type="inferred from homology"/>
<comment type="subcellular location">
    <subcellularLocation>
        <location evidence="1 7">Cell outer membrane</location>
        <topology evidence="1 7">Multi-pass membrane protein</topology>
    </subcellularLocation>
</comment>
<reference evidence="10 11" key="1">
    <citation type="submission" date="2014-11" db="EMBL/GenBank/DDBJ databases">
        <title>Tamlana sedimentorum sp. nov., isolated from shallow sand sediments of the Sea of Japan.</title>
        <authorList>
            <person name="Romanenko L.A."/>
        </authorList>
    </citation>
    <scope>NUCLEOTIDE SEQUENCE [LARGE SCALE GENOMIC DNA]</scope>
    <source>
        <strain evidence="10 11">JCM 19808</strain>
    </source>
</reference>
<feature type="chain" id="PRO_5002325524" description="TonB-dependent receptor plug domain-containing protein" evidence="8">
    <location>
        <begin position="28"/>
        <end position="1025"/>
    </location>
</feature>
<evidence type="ECO:0000256" key="5">
    <source>
        <dbReference type="ARBA" id="ARBA00023136"/>
    </source>
</evidence>
<dbReference type="InterPro" id="IPR008969">
    <property type="entry name" value="CarboxyPept-like_regulatory"/>
</dbReference>
<keyword evidence="5 7" id="KW-0472">Membrane</keyword>
<dbReference type="NCBIfam" id="TIGR04056">
    <property type="entry name" value="OMP_RagA_SusC"/>
    <property type="match status" value="1"/>
</dbReference>
<protein>
    <recommendedName>
        <fullName evidence="9">TonB-dependent receptor plug domain-containing protein</fullName>
    </recommendedName>
</protein>
<dbReference type="InterPro" id="IPR023997">
    <property type="entry name" value="TonB-dep_OMP_SusC/RagA_CS"/>
</dbReference>
<dbReference type="SUPFAM" id="SSF49464">
    <property type="entry name" value="Carboxypeptidase regulatory domain-like"/>
    <property type="match status" value="1"/>
</dbReference>
<dbReference type="NCBIfam" id="TIGR04057">
    <property type="entry name" value="SusC_RagA_signa"/>
    <property type="match status" value="1"/>
</dbReference>
<name>A0A0D7WBL5_9FLAO</name>
<dbReference type="STRING" id="1435349.PW52_04705"/>
<dbReference type="Pfam" id="PF07715">
    <property type="entry name" value="Plug"/>
    <property type="match status" value="1"/>
</dbReference>
<feature type="signal peptide" evidence="8">
    <location>
        <begin position="1"/>
        <end position="27"/>
    </location>
</feature>
<dbReference type="GO" id="GO:0009279">
    <property type="term" value="C:cell outer membrane"/>
    <property type="evidence" value="ECO:0007669"/>
    <property type="project" value="UniProtKB-SubCell"/>
</dbReference>
<evidence type="ECO:0000256" key="6">
    <source>
        <dbReference type="ARBA" id="ARBA00023237"/>
    </source>
</evidence>
<evidence type="ECO:0000256" key="1">
    <source>
        <dbReference type="ARBA" id="ARBA00004571"/>
    </source>
</evidence>
<sequence length="1025" mass="113354">MKFKICYQKTKVLFFILCFSISLGTFAQSEQTITGTVLSASDNMPLPGATVLIKGTSNGVSTDFDGKFSLTLNNNTTVLVVSYVGYKTKETPITSNQITILLEQDENILDEVVVVGYGTQRKSDIVNAVAVTDLEKATLSPTSDVNEMLRGRIAGLQVNVGGGTLRPGGTSDIIFRGQGSIEGNVSAIYVVDGIIRDDGIEDIDSDDIESIEFLKDASAQAIYGSRGANGVVLITTKRGKAGKVSVNYHGFLTSKTIERNFDVYSGEEFAQLRREAVRTNRADDSYPNDEDIFSEIELENIANDNFVDWEDELMRNGFVNSQAISVSGGTELTKVFGSINYFKEEGLIPTSSYTRKTLRLNVDQKISDKLSVNFDLNLLNDNTDLAANVNVITTSPLGSAYNEDGSITRFPSGEELSAVNPLWNLNEQINEETGNDFVINITPIWKITNNLTYQLKANMTRRTSERGQYQSSLSSAGDDVGGIARIDSRLRESFLVENILTYDKEINVNNKLNVTLVQSAQEDDVRRTFTEGQGFTNEDNGYNGIASAIGNISVERDSDKINYLSYMARARYTLMDKYLFTGTMRADGSSLNGVGKEWSYNPAGSFAWKMHNESFLENVNAIQELKLRLSYGSLVNDLGIPYTSLFTADPEPYIFDSESASGFSPSTILPNPDLEFERITTANIGLDFSMFNKLLTGNINWYDARTKNLLLKRAVPSTTGYTFTYFNAGELQNTGIELGLTANIINNNNFKWTVSTNWSNNKNKLIELYTDGNGDQITKDDTYNYYVGQPVGVIYQYAFDGIWQEGDDFENAAQANPESSLTQDNLSPGDIKIKDVNGVDDEGNIISGPDGKITPEDRVFIDPNPDWFGSFSTTFEYKGFDLLVDFYVVEGATKINPFLSDFNNGGTISGKLNGVEVDYYTPENPSNSFPRANFDSTPLYLNALAVKDASYVRLRTLSLGYTVPEIASNKLNLNMIRFYVTGTNLFTNTDYIGYSPEVNIRPTFSSADTGYPDAKSFTFGVRVKF</sequence>
<dbReference type="OrthoDB" id="9768177at2"/>
<evidence type="ECO:0000256" key="8">
    <source>
        <dbReference type="SAM" id="SignalP"/>
    </source>
</evidence>
<dbReference type="Proteomes" id="UP000032578">
    <property type="component" value="Unassembled WGS sequence"/>
</dbReference>
<keyword evidence="3 7" id="KW-1134">Transmembrane beta strand</keyword>
<evidence type="ECO:0000256" key="3">
    <source>
        <dbReference type="ARBA" id="ARBA00022452"/>
    </source>
</evidence>
<gene>
    <name evidence="10" type="ORF">PW52_04705</name>
</gene>
<dbReference type="RefSeq" id="WP_052823382.1">
    <property type="nucleotide sequence ID" value="NZ_JTDW01000003.1"/>
</dbReference>
<evidence type="ECO:0000256" key="2">
    <source>
        <dbReference type="ARBA" id="ARBA00022448"/>
    </source>
</evidence>
<keyword evidence="6 7" id="KW-0998">Cell outer membrane</keyword>
<dbReference type="InterPro" id="IPR039426">
    <property type="entry name" value="TonB-dep_rcpt-like"/>
</dbReference>
<organism evidence="10 11">
    <name type="scientific">Neotamlana sedimentorum</name>
    <dbReference type="NCBI Taxonomy" id="1435349"/>
    <lineage>
        <taxon>Bacteria</taxon>
        <taxon>Pseudomonadati</taxon>
        <taxon>Bacteroidota</taxon>
        <taxon>Flavobacteriia</taxon>
        <taxon>Flavobacteriales</taxon>
        <taxon>Flavobacteriaceae</taxon>
        <taxon>Neotamlana</taxon>
    </lineage>
</organism>
<dbReference type="SUPFAM" id="SSF56935">
    <property type="entry name" value="Porins"/>
    <property type="match status" value="1"/>
</dbReference>